<comment type="caution">
    <text evidence="1">The sequence shown here is derived from an EMBL/GenBank/DDBJ whole genome shotgun (WGS) entry which is preliminary data.</text>
</comment>
<gene>
    <name evidence="1" type="ORF">HNQ51_003785</name>
</gene>
<proteinExistence type="predicted"/>
<dbReference type="RefSeq" id="WP_138856469.1">
    <property type="nucleotide sequence ID" value="NZ_CP040709.1"/>
</dbReference>
<accession>A0A840SDS7</accession>
<organism evidence="1 2">
    <name type="scientific">Inhella inkyongensis</name>
    <dbReference type="NCBI Taxonomy" id="392593"/>
    <lineage>
        <taxon>Bacteria</taxon>
        <taxon>Pseudomonadati</taxon>
        <taxon>Pseudomonadota</taxon>
        <taxon>Betaproteobacteria</taxon>
        <taxon>Burkholderiales</taxon>
        <taxon>Sphaerotilaceae</taxon>
        <taxon>Inhella</taxon>
    </lineage>
</organism>
<reference evidence="1 2" key="1">
    <citation type="submission" date="2020-08" db="EMBL/GenBank/DDBJ databases">
        <title>Genomic Encyclopedia of Type Strains, Phase IV (KMG-IV): sequencing the most valuable type-strain genomes for metagenomic binning, comparative biology and taxonomic classification.</title>
        <authorList>
            <person name="Goeker M."/>
        </authorList>
    </citation>
    <scope>NUCLEOTIDE SEQUENCE [LARGE SCALE GENOMIC DNA]</scope>
    <source>
        <strain evidence="1 2">DSM 23958</strain>
    </source>
</reference>
<dbReference type="Proteomes" id="UP000554837">
    <property type="component" value="Unassembled WGS sequence"/>
</dbReference>
<evidence type="ECO:0000313" key="1">
    <source>
        <dbReference type="EMBL" id="MBB5206439.1"/>
    </source>
</evidence>
<dbReference type="AlphaFoldDB" id="A0A840SDS7"/>
<sequence length="121" mass="13210">MPILLSDAELAQLATLRAQANALKQANPLARGAFTPVYTWLADLLVSKGVAATNSTVLWLRGAAETNAARGSMSALIREYTAREIQLRFGQIVTDDDMQRTSDAVAGKFMNDRCYEVRYAA</sequence>
<keyword evidence="2" id="KW-1185">Reference proteome</keyword>
<name>A0A840SDS7_9BURK</name>
<evidence type="ECO:0000313" key="2">
    <source>
        <dbReference type="Proteomes" id="UP000554837"/>
    </source>
</evidence>
<protein>
    <submittedName>
        <fullName evidence="1">Uncharacterized protein</fullName>
    </submittedName>
</protein>
<dbReference type="EMBL" id="JACHHO010000013">
    <property type="protein sequence ID" value="MBB5206439.1"/>
    <property type="molecule type" value="Genomic_DNA"/>
</dbReference>